<reference evidence="5" key="1">
    <citation type="submission" date="2016-06" db="UniProtKB">
        <authorList>
            <consortium name="WormBaseParasite"/>
        </authorList>
    </citation>
    <scope>IDENTIFICATION</scope>
</reference>
<gene>
    <name evidence="3" type="ORF">SBAD_LOCUS7901</name>
</gene>
<sequence length="326" mass="37716">MLLAVRCFGKESVKDKLLETQNIVKLEFDNIPKRRLSAGFQTAQRPENHRRNRYKHILPYEDTRVVLRSTKSNAFGYINASNVLVKFGKHSLRYVASQAPMRATAVDFWQMVWESGCFIIVMLTACVENGVDLCYQYWPRMNTEGKVMRFGDYAVTLSNCIEAAVHVFSSLRLKHLPTNQQRLIYHFQYLDWPRGGTPRSLTSYLGFLDEISGMRRHVENQSALMNLSAPGFPFYEATPEYHPELGCHISDVSPPVLVHCNSGVGRTGVYLLSDIMIYSIEHNLEFDLPSVLAMLRQQRMNFVDTYEQYLFVYQCLEEHIRHSRLV</sequence>
<dbReference type="InterPro" id="IPR000387">
    <property type="entry name" value="Tyr_Pase_dom"/>
</dbReference>
<protein>
    <submittedName>
        <fullName evidence="5">PTPRK</fullName>
    </submittedName>
</protein>
<evidence type="ECO:0000313" key="4">
    <source>
        <dbReference type="Proteomes" id="UP000270296"/>
    </source>
</evidence>
<dbReference type="Pfam" id="PF00102">
    <property type="entry name" value="Y_phosphatase"/>
    <property type="match status" value="1"/>
</dbReference>
<dbReference type="GO" id="GO:0004725">
    <property type="term" value="F:protein tyrosine phosphatase activity"/>
    <property type="evidence" value="ECO:0007669"/>
    <property type="project" value="InterPro"/>
</dbReference>
<dbReference type="InterPro" id="IPR029021">
    <property type="entry name" value="Prot-tyrosine_phosphatase-like"/>
</dbReference>
<dbReference type="InterPro" id="IPR000242">
    <property type="entry name" value="PTP_cat"/>
</dbReference>
<dbReference type="PANTHER" id="PTHR45706:SF1">
    <property type="entry name" value="PEZ, ISOFORM A"/>
    <property type="match status" value="1"/>
</dbReference>
<dbReference type="OrthoDB" id="5854685at2759"/>
<dbReference type="PROSITE" id="PS50056">
    <property type="entry name" value="TYR_PHOSPHATASE_2"/>
    <property type="match status" value="1"/>
</dbReference>
<dbReference type="PANTHER" id="PTHR45706">
    <property type="entry name" value="TYROSINE-PROTEIN PHOSPHATASE"/>
    <property type="match status" value="1"/>
</dbReference>
<dbReference type="EMBL" id="UZAM01011056">
    <property type="protein sequence ID" value="VDP14661.1"/>
    <property type="molecule type" value="Genomic_DNA"/>
</dbReference>
<evidence type="ECO:0000313" key="3">
    <source>
        <dbReference type="EMBL" id="VDP14661.1"/>
    </source>
</evidence>
<dbReference type="SMART" id="SM00404">
    <property type="entry name" value="PTPc_motif"/>
    <property type="match status" value="1"/>
</dbReference>
<feature type="domain" description="Tyrosine-protein phosphatase" evidence="1">
    <location>
        <begin position="24"/>
        <end position="319"/>
    </location>
</feature>
<reference evidence="3 4" key="2">
    <citation type="submission" date="2018-11" db="EMBL/GenBank/DDBJ databases">
        <authorList>
            <consortium name="Pathogen Informatics"/>
        </authorList>
    </citation>
    <scope>NUCLEOTIDE SEQUENCE [LARGE SCALE GENOMIC DNA]</scope>
</reference>
<dbReference type="Proteomes" id="UP000270296">
    <property type="component" value="Unassembled WGS sequence"/>
</dbReference>
<organism evidence="5">
    <name type="scientific">Soboliphyme baturini</name>
    <dbReference type="NCBI Taxonomy" id="241478"/>
    <lineage>
        <taxon>Eukaryota</taxon>
        <taxon>Metazoa</taxon>
        <taxon>Ecdysozoa</taxon>
        <taxon>Nematoda</taxon>
        <taxon>Enoplea</taxon>
        <taxon>Dorylaimia</taxon>
        <taxon>Dioctophymatida</taxon>
        <taxon>Dioctophymatoidea</taxon>
        <taxon>Soboliphymatidae</taxon>
        <taxon>Soboliphyme</taxon>
    </lineage>
</organism>
<evidence type="ECO:0000313" key="5">
    <source>
        <dbReference type="WBParaSite" id="SBAD_0000819701-mRNA-1"/>
    </source>
</evidence>
<accession>A0A183IWA6</accession>
<dbReference type="PRINTS" id="PR00700">
    <property type="entry name" value="PRTYPHPHTASE"/>
</dbReference>
<dbReference type="InterPro" id="IPR003595">
    <property type="entry name" value="Tyr_Pase_cat"/>
</dbReference>
<dbReference type="PROSITE" id="PS50055">
    <property type="entry name" value="TYR_PHOSPHATASE_PTP"/>
    <property type="match status" value="1"/>
</dbReference>
<name>A0A183IWA6_9BILA</name>
<dbReference type="WBParaSite" id="SBAD_0000819701-mRNA-1">
    <property type="protein sequence ID" value="SBAD_0000819701-mRNA-1"/>
    <property type="gene ID" value="SBAD_0000819701"/>
</dbReference>
<evidence type="ECO:0000259" key="1">
    <source>
        <dbReference type="PROSITE" id="PS50055"/>
    </source>
</evidence>
<proteinExistence type="predicted"/>
<dbReference type="AlphaFoldDB" id="A0A183IWA6"/>
<feature type="domain" description="Tyrosine specific protein phosphatases" evidence="2">
    <location>
        <begin position="232"/>
        <end position="310"/>
    </location>
</feature>
<dbReference type="PROSITE" id="PS00383">
    <property type="entry name" value="TYR_PHOSPHATASE_1"/>
    <property type="match status" value="1"/>
</dbReference>
<dbReference type="SUPFAM" id="SSF52799">
    <property type="entry name" value="(Phosphotyrosine protein) phosphatases II"/>
    <property type="match status" value="1"/>
</dbReference>
<dbReference type="SMART" id="SM00194">
    <property type="entry name" value="PTPc"/>
    <property type="match status" value="1"/>
</dbReference>
<evidence type="ECO:0000259" key="2">
    <source>
        <dbReference type="PROSITE" id="PS50056"/>
    </source>
</evidence>
<dbReference type="InterPro" id="IPR016130">
    <property type="entry name" value="Tyr_Pase_AS"/>
</dbReference>
<keyword evidence="4" id="KW-1185">Reference proteome</keyword>
<dbReference type="Gene3D" id="3.90.190.10">
    <property type="entry name" value="Protein tyrosine phosphatase superfamily"/>
    <property type="match status" value="1"/>
</dbReference>